<dbReference type="NCBIfam" id="TIGR01239">
    <property type="entry name" value="galT_2"/>
    <property type="match status" value="1"/>
</dbReference>
<comment type="pathway">
    <text evidence="3 10">Carbohydrate metabolism; galactose metabolism.</text>
</comment>
<dbReference type="UniPathway" id="UPA00214"/>
<organism evidence="13 14">
    <name type="scientific">Aquibacillus halophilus</name>
    <dbReference type="NCBI Taxonomy" id="930132"/>
    <lineage>
        <taxon>Bacteria</taxon>
        <taxon>Bacillati</taxon>
        <taxon>Bacillota</taxon>
        <taxon>Bacilli</taxon>
        <taxon>Bacillales</taxon>
        <taxon>Bacillaceae</taxon>
        <taxon>Aquibacillus</taxon>
    </lineage>
</organism>
<evidence type="ECO:0000256" key="2">
    <source>
        <dbReference type="ARBA" id="ARBA00004496"/>
    </source>
</evidence>
<keyword evidence="5 10" id="KW-0963">Cytoplasm</keyword>
<evidence type="ECO:0000259" key="11">
    <source>
        <dbReference type="Pfam" id="PF01087"/>
    </source>
</evidence>
<dbReference type="PIRSF" id="PIRSF006005">
    <property type="entry name" value="GalT_BS"/>
    <property type="match status" value="1"/>
</dbReference>
<comment type="similarity">
    <text evidence="4 10">Belongs to the galactose-1-phosphate uridylyltransferase type 2 family.</text>
</comment>
<evidence type="ECO:0000313" key="14">
    <source>
        <dbReference type="Proteomes" id="UP000799092"/>
    </source>
</evidence>
<gene>
    <name evidence="10 13" type="primary">galT</name>
    <name evidence="13" type="ORF">GH741_16355</name>
</gene>
<dbReference type="OrthoDB" id="2293at2"/>
<dbReference type="EMBL" id="WJNG01000015">
    <property type="protein sequence ID" value="MRH44216.1"/>
    <property type="molecule type" value="Genomic_DNA"/>
</dbReference>
<evidence type="ECO:0000256" key="10">
    <source>
        <dbReference type="HAMAP-Rule" id="MF_00571"/>
    </source>
</evidence>
<dbReference type="GO" id="GO:0008108">
    <property type="term" value="F:UDP-glucose:hexose-1-phosphate uridylyltransferase activity"/>
    <property type="evidence" value="ECO:0007669"/>
    <property type="project" value="UniProtKB-UniRule"/>
</dbReference>
<evidence type="ECO:0000256" key="9">
    <source>
        <dbReference type="ARBA" id="ARBA00023277"/>
    </source>
</evidence>
<dbReference type="InterPro" id="IPR005849">
    <property type="entry name" value="GalP_Utransf_N"/>
</dbReference>
<dbReference type="Pfam" id="PF01087">
    <property type="entry name" value="GalP_UDP_transf"/>
    <property type="match status" value="1"/>
</dbReference>
<feature type="domain" description="Galactose-1-phosphate uridyl transferase N-terminal" evidence="11">
    <location>
        <begin position="20"/>
        <end position="230"/>
    </location>
</feature>
<reference evidence="13" key="1">
    <citation type="submission" date="2019-11" db="EMBL/GenBank/DDBJ databases">
        <authorList>
            <person name="Li J."/>
        </authorList>
    </citation>
    <scope>NUCLEOTIDE SEQUENCE</scope>
    <source>
        <strain evidence="13">B6B</strain>
    </source>
</reference>
<comment type="caution">
    <text evidence="13">The sequence shown here is derived from an EMBL/GenBank/DDBJ whole genome shotgun (WGS) entry which is preliminary data.</text>
</comment>
<evidence type="ECO:0000256" key="1">
    <source>
        <dbReference type="ARBA" id="ARBA00001107"/>
    </source>
</evidence>
<evidence type="ECO:0000256" key="3">
    <source>
        <dbReference type="ARBA" id="ARBA00004947"/>
    </source>
</evidence>
<keyword evidence="8 10" id="KW-0299">Galactose metabolism</keyword>
<evidence type="ECO:0000256" key="4">
    <source>
        <dbReference type="ARBA" id="ARBA00008706"/>
    </source>
</evidence>
<dbReference type="PANTHER" id="PTHR39191:SF1">
    <property type="entry name" value="DUF4922 DOMAIN-CONTAINING PROTEIN"/>
    <property type="match status" value="1"/>
</dbReference>
<dbReference type="InterPro" id="IPR005850">
    <property type="entry name" value="GalP_Utransf_C"/>
</dbReference>
<keyword evidence="14" id="KW-1185">Reference proteome</keyword>
<evidence type="ECO:0000256" key="8">
    <source>
        <dbReference type="ARBA" id="ARBA00023144"/>
    </source>
</evidence>
<accession>A0A6A8DIC8</accession>
<dbReference type="InterPro" id="IPR023425">
    <property type="entry name" value="GalP_uridyl_Trfase_II_CS"/>
</dbReference>
<dbReference type="GO" id="GO:0006012">
    <property type="term" value="P:galactose metabolic process"/>
    <property type="evidence" value="ECO:0007669"/>
    <property type="project" value="UniProtKB-UniRule"/>
</dbReference>
<comment type="catalytic activity">
    <reaction evidence="1 10">
        <text>alpha-D-galactose 1-phosphate + UDP-alpha-D-glucose = alpha-D-glucose 1-phosphate + UDP-alpha-D-galactose</text>
        <dbReference type="Rhea" id="RHEA:13989"/>
        <dbReference type="ChEBI" id="CHEBI:58336"/>
        <dbReference type="ChEBI" id="CHEBI:58601"/>
        <dbReference type="ChEBI" id="CHEBI:58885"/>
        <dbReference type="ChEBI" id="CHEBI:66914"/>
        <dbReference type="EC" id="2.7.7.12"/>
    </reaction>
</comment>
<feature type="domain" description="Galactose-1-phosphate uridyl transferase C-terminal" evidence="12">
    <location>
        <begin position="247"/>
        <end position="440"/>
    </location>
</feature>
<dbReference type="GO" id="GO:0005737">
    <property type="term" value="C:cytoplasm"/>
    <property type="evidence" value="ECO:0007669"/>
    <property type="project" value="UniProtKB-SubCell"/>
</dbReference>
<keyword evidence="9 10" id="KW-0119">Carbohydrate metabolism</keyword>
<dbReference type="PANTHER" id="PTHR39191">
    <property type="entry name" value="GALACTOSE-1-PHOSPHATE URIDYLYLTRANSFERASE"/>
    <property type="match status" value="1"/>
</dbReference>
<dbReference type="AlphaFoldDB" id="A0A6A8DIC8"/>
<evidence type="ECO:0000313" key="13">
    <source>
        <dbReference type="EMBL" id="MRH44216.1"/>
    </source>
</evidence>
<dbReference type="Pfam" id="PF02744">
    <property type="entry name" value="GalP_UDP_tr_C"/>
    <property type="match status" value="1"/>
</dbReference>
<dbReference type="Proteomes" id="UP000799092">
    <property type="component" value="Unassembled WGS sequence"/>
</dbReference>
<protein>
    <recommendedName>
        <fullName evidence="10">Galactose-1-phosphate uridylyltransferase</fullName>
        <shortName evidence="10">Gal-1-P uridylyltransferase</shortName>
        <ecNumber evidence="10">2.7.7.12</ecNumber>
    </recommendedName>
    <alternativeName>
        <fullName evidence="10">UDP-glucose--hexose-1-phosphate uridylyltransferase</fullName>
    </alternativeName>
</protein>
<dbReference type="NCBIfam" id="NF003629">
    <property type="entry name" value="PRK05270.1-2"/>
    <property type="match status" value="1"/>
</dbReference>
<evidence type="ECO:0000256" key="7">
    <source>
        <dbReference type="ARBA" id="ARBA00022695"/>
    </source>
</evidence>
<dbReference type="RefSeq" id="WP_153737834.1">
    <property type="nucleotide sequence ID" value="NZ_WJNG01000015.1"/>
</dbReference>
<proteinExistence type="inferred from homology"/>
<evidence type="ECO:0000256" key="6">
    <source>
        <dbReference type="ARBA" id="ARBA00022679"/>
    </source>
</evidence>
<keyword evidence="6 10" id="KW-0808">Transferase</keyword>
<name>A0A6A8DIC8_9BACI</name>
<evidence type="ECO:0000259" key="12">
    <source>
        <dbReference type="Pfam" id="PF02744"/>
    </source>
</evidence>
<keyword evidence="7 10" id="KW-0548">Nucleotidyltransferase</keyword>
<sequence>MSIFLQVAQLVEKGVEAQLIEREDTIYIRNQLLGLLNLKGFEEVTIVATEKSIPDLLEDIVSYAITEEVIEDVLDDKEILSAKLMDCFLSKPSEVNQTFYSKYEDSPEQATNYFYNLSKSSNYIQMNRIKKNIHYKTESPYGSLDITINLSKPEKDPEQLKRERAMKQKITYPKCLLCIENEGYVGRTGHPARSNHRIINVPLEGEDWFLQYSPYVYYNEHCILLCADHREMKINKGTFQRLTAFVEKFPHYFVGSNADLPIVGGSILSHDHYQGGHYTFAMTDAKEEFFFKINQFDDVDASIVNWPLSVIRLRAKDRNKLIDAATHILDKWRGYSDTKVEIQAFTDDTPHNTITPIARVRDGLFELDLVLRNNRTTEEHPLGIFHPHQDVHHIKKENIGLIEVMGLAVLPDRLKYELEEIRRFLLDNTNHVTDYHENWAQEIKEKYSTTVDPKSVDRILEDELGKKFTKVLEDSGVFKTNKEGRAAFEKFITALN</sequence>
<dbReference type="InterPro" id="IPR000766">
    <property type="entry name" value="GalP_uridyl_Trfase_II"/>
</dbReference>
<dbReference type="HAMAP" id="MF_00571">
    <property type="entry name" value="GalP_UDP_trans"/>
    <property type="match status" value="1"/>
</dbReference>
<evidence type="ECO:0000256" key="5">
    <source>
        <dbReference type="ARBA" id="ARBA00022490"/>
    </source>
</evidence>
<comment type="subcellular location">
    <subcellularLocation>
        <location evidence="2 10">Cytoplasm</location>
    </subcellularLocation>
</comment>
<dbReference type="EC" id="2.7.7.12" evidence="10"/>
<dbReference type="PROSITE" id="PS01163">
    <property type="entry name" value="GAL_P_UDP_TRANSF_II"/>
    <property type="match status" value="1"/>
</dbReference>